<feature type="compositionally biased region" description="Polar residues" evidence="12">
    <location>
        <begin position="3338"/>
        <end position="3347"/>
    </location>
</feature>
<keyword evidence="11" id="KW-0175">Coiled coil</keyword>
<reference evidence="16 17" key="1">
    <citation type="submission" date="2021-11" db="EMBL/GenBank/DDBJ databases">
        <authorList>
            <person name="Islam A."/>
            <person name="Islam S."/>
            <person name="Flora M.S."/>
            <person name="Rahman M."/>
            <person name="Ziaur R.M."/>
            <person name="Epstein J.H."/>
            <person name="Hassan M."/>
            <person name="Klassen M."/>
            <person name="Woodard K."/>
            <person name="Webb A."/>
            <person name="Webby R.J."/>
            <person name="El Zowalaty M.E."/>
        </authorList>
    </citation>
    <scope>NUCLEOTIDE SEQUENCE [LARGE SCALE GENOMIC DNA]</scope>
    <source>
        <strain evidence="16">Pbs1</strain>
    </source>
</reference>
<dbReference type="PROSITE" id="PS50106">
    <property type="entry name" value="PDZ"/>
    <property type="match status" value="1"/>
</dbReference>
<dbReference type="CDD" id="cd06503">
    <property type="entry name" value="ATP-synt_Fo_b"/>
    <property type="match status" value="1"/>
</dbReference>
<feature type="region of interest" description="Disordered" evidence="12">
    <location>
        <begin position="1337"/>
        <end position="1357"/>
    </location>
</feature>
<feature type="region of interest" description="Disordered" evidence="12">
    <location>
        <begin position="2843"/>
        <end position="2973"/>
    </location>
</feature>
<proteinExistence type="predicted"/>
<evidence type="ECO:0000256" key="11">
    <source>
        <dbReference type="SAM" id="Coils"/>
    </source>
</evidence>
<feature type="domain" description="PHD-type" evidence="14">
    <location>
        <begin position="3513"/>
        <end position="3563"/>
    </location>
</feature>
<dbReference type="Gene3D" id="1.20.920.10">
    <property type="entry name" value="Bromodomain-like"/>
    <property type="match status" value="2"/>
</dbReference>
<name>A0ABN8D945_9STRA</name>
<sequence>MDPLSKEQHSYSDGHVFTSATELSPFHSDDDDSSNLFEEEEAAAAEDEGEEKVELFSSSLATKPRGLELLLAPRSYSSNEEEKEQDEDIEKQLHDTLLPWAEDDEETRSIEEDIDEDDEDEDMNAASAVMAIGYGSFHNVPDVSCLHKQRHDYDPIDDLEVSLQSLQHVAQQKGLDTTALRCWSMKEDGKLLDPDHHEYRRLRDALRAYTYLLQGVIPREDIYYLAILRRKLAQMVLPLVDGPISVIALGHVVPEKHFYTSKRLFPIGYETLVKVQLSNPVPVAFRLRCKIVHGNKKKSPIFVVELENSAVEIVFRSYVASKAWKKALVHFESLSADDLMTLVCGSVVFVETDESGKSIDVLTPASSEDGFGLLRRSITRVLEGLHQVLLCRDYQFWEQRHSITPDVHAKIRSRLKGQLTDVLQAHTSFSKDEISHQLSQELLLEEHSHDADDVQRFKQQEEKEQREADKRSVRKAARKLLEIEMKAQADAKEAQQRAKEARKSAIIEAKMEAARQKEARKEALRLAKEEEKRMREEEKEIKRALREEEKRKKLEEKENSMKRRIDELRQRRQMLEEQKAILENGVVTSSSPRRFSDSRKRKAPPDAQSIRQQQLVLLKFVEEEKERRRQICLWEKRKEVEREVWARVKARYTLELQNRPSLSDDQYPQPHEYNILKNQDTKFPLQVISQAADLDAVPSDCQADLLFVWDFISTFSDCLKLPVLPSLSVFVKMMTLSDGSSPVGDGELDDDSIGTLFASLHAELLKVLITEYFPLLQMGTTIDEFYRTRPMNAFSWPELAREVCQFAMEFKRPSADEQLLKSIKGARSYRDDSVTHPLRQKLQRRGTNLLNGIQFEEVKEEPEAESSHETISNGLASDANYSSELSKYYGVVFVEGVFSRIKMEEKGQNLVVTEIIAKNISANNAGSSTATEQKEDSADRIRVGDYLLCVNGHDVRETSLDEFNCLLSKLQTPHGLLLSSIVPVVRNPMKHVATTQGATKMKRCGFVLKLLRAKEIAGPFNQPVDAELYPDYYSSGDITEPMDLGTISEKIEDEDYENDDVESFVDDIQLVWRNCYTYNSMKAEISNMAQKLSAIFERLMKEWVYTTANRPMAAAEEDNCRNCRTIHAKGQLLLCDRCDAPYHTFCLDPSLSDIPKREWFCLSCHANPSFLPEQFQKKIRDMANSSDNTGNCERNENDLTELEKQLLSAIDLLSQENYSKLTISDRLKVLRVLCELMEEASAVQSVYHSLHEKANDVRKKLGESLADLEREWDQFTPPHSSHGVEQTKKFIIDGVERELTDELLTYLEDKAKAELESRPIPVLPESARKKLCDDTNRVKEEPMALTTEDDPSDSSEADEEIFLEEFSDQFLLASSVNNACDDVRGAVLSRPVCAFCGLEDGVLNGPLRSCKQSALTSHTTLLKHYELPELLIGGGAEMLTVRTLTTNDLATMLLEDTADGVQYSESSCDIPNYSLSQDELDSRQSQLESTKRVVYAINDRVVFGMSRAAIQDHLRAATQPVLLYLTVLPGEAVRASASIVKCHGLPLMLVLDGHESFIFVQSYRSSEDVPVGFGELSGQVFPGDVLLMVNGTLTRGKDVADIKMLFSTKSPVEPIYAVFVRPPSAKMRKADEEWQRVVHDAPSQRARKTAFRAGLITPQMGSYEVIFQDGPLGLALALETRGVVVKSLNDHPDGTLGQASMSGSILRGDLVERVNGASYGQLNDLSQFTSWLLSLPRPLKITFSRQPPGGGTPIVTPEEANKRLAELLSNPSLLYKQLKLPTFSDVKTYRVESFPLPFEVENFLEYLGVIAVKGLVYCEQYASSNKPDEKVSVSTVRIGDRIVGLNGKPVTGLSWATVNALCAEMSSTCPVYIHFTRFAKPMTLLQAHESCVESANVAWSECGSMLPRIEKARKMESFIKWSIVPRTLAFGKCRHGYSFYRFSCDHNRLFVLSPEKKWSLCATKDHLVQLLSYLDEDSRDAKIATQIRWCFHWVLHSESTRHRLRQGFTCCEYSSEDYIRDGPFSIKKKVLLAMDGDTEKYESMVGYHGRNFFLGSFHTQQEAERSLLRAETSICSTGFHTVVAADVTSLRDANFPLSIVAPYPKAESVVKRLLSRKYEYGSAIDRYGEVKPIPISHDVYQLIKHSLRSDKAMLNCIHDVARSGVYQTGVPHVAVPRMQGDVQLPAYAAAQARYQDALKRKHTQIGDLYAHQSTEQSKRNRYADSNEAARKQQQFALGAPNNAVSFKRSLQALVDHGRSMLAVWNRFAASATVQTTNALAYACLSSFEAIKKVVSRIVVDPTATHPDSKTFVCLHHAYVMGLICAMATQALTTSQKTHSDSALVKQVADAFATAILSCVDPSNMLRARALSGFATAAKKCEPSQRAGDLSVELHNVANFVLMFLRTTQYLSGSSFDDLSICRPLFTPSTPGVESLPASFVQQINLLENIRQAFYRKINIASRGTIPGQNQPSLPIPAYRVMPGSTSMPRNLTSNPQTSNQASNNGTLVDVEFGYGPLGVVINYSNQGTIVVTEFSNDSNNMMGQAQASGKVQVGDEVYAVNGNKLEVLGMEGFKTAVATSKRPLQVTFRRMLPSSLGGAVQVQSSTFNMGYSANTTTQGTIPSAEVASAINHQAQQPSASNQPMTAGSMNSNGLYGNQQPRSEPMVMGSSNLNPGKGFQGANPEQFPGMGENINLLPFPSAPSSEQMGNPSLEYGNLQTAGNLSDFMGDMSGQTFPAVPSMCNTSYDTLPNAYTDDVASTASVQNTGGGWQHAPNPIISHSVPPGSVLNAMNVNESGNVQSMDSEPLLPNASSGMGYSSAPPPIAGAPVSYHSNSSTGEFLNFVAGNDSQLPPNGDPSQVNYYDANETTYRGTSDFDIDTSATTSNETTALTTERSTIADVDTEPESPSISQVTTPAQSDTDAERSEIERQRDREVQLARLQEASRGLQSSSADVSSTSERSRTNAQAQLAAAEASQTVTTVVVSTPTVSTSQSEQATVVIPEESPPLQTARASVRAQTGGKEPRVTDKTSVSRRSSRVSRKITNIADMYDPDFAKTHSKGGSEAGTEEPTDGEVGELATELLEAFGATIRPRKKDLPRSLLLLRAQLLTIESAIPRDAFRSGRWGRSIRAAWAEMVYACDTSAMLMEAVVFLEASIDPEWLDPSWKASPLPSAKNAITTATIASAAMRLYSLDDAISYGRMKRGGKRKQRNAPATANSSRPGVIQKTTIISQELNAAEPVLDPSKLLFMDRLSPGVIGLANKMIDNILESQRERSLTIYAHRKARSEVAAITSLTEDQVERWIQASSAHQAQTSSAQLQSVSGRSAALKRKHPGPQLSGTSGQRSISSRKRRAQNLSNASTPMATPQETQYVELRCFQMKTPQHCFPMGSAQDVTLRSRLERIMDIVLRNELALAFSAPVNVNDVPGYANIIKHPMDLGTIRIRLSRGFYDQRFEMLVRDVNLVWENCFTFNRLDADISKCANRLRSIFNRLFEQWVTEVPPNTPVTHLASEELCRQCGQMNAQESMLLCDSCDAAYHAFCLQPPLTSIPPGNWYCPRCPIKKLSM</sequence>
<dbReference type="SMART" id="SM00228">
    <property type="entry name" value="PDZ"/>
    <property type="match status" value="5"/>
</dbReference>
<feature type="compositionally biased region" description="Acidic residues" evidence="12">
    <location>
        <begin position="29"/>
        <end position="51"/>
    </location>
</feature>
<dbReference type="InterPro" id="IPR011011">
    <property type="entry name" value="Znf_FYVE_PHD"/>
</dbReference>
<dbReference type="PROSITE" id="PS50014">
    <property type="entry name" value="BROMODOMAIN_2"/>
    <property type="match status" value="2"/>
</dbReference>
<protein>
    <submittedName>
        <fullName evidence="16">Uncharacterized protein</fullName>
    </submittedName>
</protein>
<gene>
    <name evidence="16" type="ORF">PBS001_LOCUS8371</name>
</gene>
<dbReference type="InterPro" id="IPR019787">
    <property type="entry name" value="Znf_PHD-finger"/>
</dbReference>
<dbReference type="PROSITE" id="PS51542">
    <property type="entry name" value="FYRN"/>
    <property type="match status" value="1"/>
</dbReference>
<dbReference type="InterPro" id="IPR003888">
    <property type="entry name" value="FYrich_N"/>
</dbReference>
<feature type="compositionally biased region" description="Polar residues" evidence="12">
    <location>
        <begin position="2847"/>
        <end position="2872"/>
    </location>
</feature>
<feature type="region of interest" description="Disordered" evidence="12">
    <location>
        <begin position="3204"/>
        <end position="3223"/>
    </location>
</feature>
<feature type="region of interest" description="Disordered" evidence="12">
    <location>
        <begin position="2631"/>
        <end position="2708"/>
    </location>
</feature>
<feature type="domain" description="Bromo" evidence="13">
    <location>
        <begin position="3409"/>
        <end position="3480"/>
    </location>
</feature>
<evidence type="ECO:0000256" key="1">
    <source>
        <dbReference type="ARBA" id="ARBA00004123"/>
    </source>
</evidence>
<dbReference type="Gene3D" id="3.30.160.360">
    <property type="match status" value="1"/>
</dbReference>
<feature type="compositionally biased region" description="Polar residues" evidence="12">
    <location>
        <begin position="3213"/>
        <end position="3223"/>
    </location>
</feature>
<dbReference type="Gene3D" id="3.30.40.10">
    <property type="entry name" value="Zinc/RING finger domain, C3HC4 (zinc finger)"/>
    <property type="match status" value="2"/>
</dbReference>
<evidence type="ECO:0000256" key="2">
    <source>
        <dbReference type="ARBA" id="ARBA00022679"/>
    </source>
</evidence>
<evidence type="ECO:0000256" key="12">
    <source>
        <dbReference type="SAM" id="MobiDB-lite"/>
    </source>
</evidence>
<keyword evidence="7" id="KW-0238">DNA-binding</keyword>
<dbReference type="InterPro" id="IPR019786">
    <property type="entry name" value="Zinc_finger_PHD-type_CS"/>
</dbReference>
<evidence type="ECO:0000256" key="8">
    <source>
        <dbReference type="ARBA" id="ARBA00023242"/>
    </source>
</evidence>
<dbReference type="SUPFAM" id="SSF47370">
    <property type="entry name" value="Bromodomain"/>
    <property type="match status" value="2"/>
</dbReference>
<feature type="region of interest" description="Disordered" evidence="12">
    <location>
        <begin position="3005"/>
        <end position="3038"/>
    </location>
</feature>
<keyword evidence="5" id="KW-0862">Zinc</keyword>
<evidence type="ECO:0000256" key="9">
    <source>
        <dbReference type="PROSITE-ProRule" id="PRU00035"/>
    </source>
</evidence>
<feature type="domain" description="PHD-type" evidence="14">
    <location>
        <begin position="1117"/>
        <end position="1167"/>
    </location>
</feature>
<dbReference type="Pfam" id="PF00628">
    <property type="entry name" value="PHD"/>
    <property type="match status" value="2"/>
</dbReference>
<feature type="region of interest" description="Disordered" evidence="12">
    <location>
        <begin position="1"/>
        <end position="58"/>
    </location>
</feature>
<dbReference type="EMBL" id="CAKLCB010000384">
    <property type="protein sequence ID" value="CAH0521930.1"/>
    <property type="molecule type" value="Genomic_DNA"/>
</dbReference>
<dbReference type="Proteomes" id="UP001158986">
    <property type="component" value="Unassembled WGS sequence"/>
</dbReference>
<feature type="compositionally biased region" description="Low complexity" evidence="12">
    <location>
        <begin position="3306"/>
        <end position="3323"/>
    </location>
</feature>
<dbReference type="InterPro" id="IPR001478">
    <property type="entry name" value="PDZ"/>
</dbReference>
<feature type="region of interest" description="Disordered" evidence="12">
    <location>
        <begin position="3306"/>
        <end position="3365"/>
    </location>
</feature>
<evidence type="ECO:0000256" key="6">
    <source>
        <dbReference type="ARBA" id="ARBA00023117"/>
    </source>
</evidence>
<feature type="domain" description="Bromo" evidence="13">
    <location>
        <begin position="1012"/>
        <end position="1086"/>
    </location>
</feature>
<keyword evidence="3" id="KW-0479">Metal-binding</keyword>
<evidence type="ECO:0000256" key="3">
    <source>
        <dbReference type="ARBA" id="ARBA00022723"/>
    </source>
</evidence>
<dbReference type="InterPro" id="IPR001965">
    <property type="entry name" value="Znf_PHD"/>
</dbReference>
<keyword evidence="4 10" id="KW-0863">Zinc-finger</keyword>
<dbReference type="PANTHER" id="PTHR47162">
    <property type="entry name" value="OS02G0192300 PROTEIN"/>
    <property type="match status" value="1"/>
</dbReference>
<dbReference type="PROSITE" id="PS50016">
    <property type="entry name" value="ZF_PHD_2"/>
    <property type="match status" value="2"/>
</dbReference>
<organism evidence="16 17">
    <name type="scientific">Peronospora belbahrii</name>
    <dbReference type="NCBI Taxonomy" id="622444"/>
    <lineage>
        <taxon>Eukaryota</taxon>
        <taxon>Sar</taxon>
        <taxon>Stramenopiles</taxon>
        <taxon>Oomycota</taxon>
        <taxon>Peronosporomycetes</taxon>
        <taxon>Peronosporales</taxon>
        <taxon>Peronosporaceae</taxon>
        <taxon>Peronospora</taxon>
    </lineage>
</organism>
<evidence type="ECO:0000256" key="5">
    <source>
        <dbReference type="ARBA" id="ARBA00022833"/>
    </source>
</evidence>
<feature type="coiled-coil region" evidence="11">
    <location>
        <begin position="477"/>
        <end position="585"/>
    </location>
</feature>
<keyword evidence="6 9" id="KW-0103">Bromodomain</keyword>
<dbReference type="PROSITE" id="PS01359">
    <property type="entry name" value="ZF_PHD_1"/>
    <property type="match status" value="2"/>
</dbReference>
<evidence type="ECO:0000259" key="13">
    <source>
        <dbReference type="PROSITE" id="PS50014"/>
    </source>
</evidence>
<dbReference type="Pfam" id="PF00439">
    <property type="entry name" value="Bromodomain"/>
    <property type="match status" value="2"/>
</dbReference>
<feature type="compositionally biased region" description="Basic and acidic residues" evidence="12">
    <location>
        <begin position="2922"/>
        <end position="2937"/>
    </location>
</feature>
<accession>A0ABN8D945</accession>
<feature type="domain" description="PDZ" evidence="15">
    <location>
        <begin position="2515"/>
        <end position="2592"/>
    </location>
</feature>
<keyword evidence="17" id="KW-1185">Reference proteome</keyword>
<dbReference type="PROSITE" id="PS51543">
    <property type="entry name" value="FYRC"/>
    <property type="match status" value="1"/>
</dbReference>
<feature type="compositionally biased region" description="Low complexity" evidence="12">
    <location>
        <begin position="2880"/>
        <end position="2894"/>
    </location>
</feature>
<feature type="compositionally biased region" description="Polar residues" evidence="12">
    <location>
        <begin position="2906"/>
        <end position="2920"/>
    </location>
</feature>
<dbReference type="InterPro" id="IPR001487">
    <property type="entry name" value="Bromodomain"/>
</dbReference>
<feature type="compositionally biased region" description="Acidic residues" evidence="12">
    <location>
        <begin position="1347"/>
        <end position="1357"/>
    </location>
</feature>
<dbReference type="CDD" id="cd15543">
    <property type="entry name" value="PHD_RSF1"/>
    <property type="match status" value="2"/>
</dbReference>
<evidence type="ECO:0000259" key="15">
    <source>
        <dbReference type="PROSITE" id="PS50106"/>
    </source>
</evidence>
<evidence type="ECO:0000313" key="16">
    <source>
        <dbReference type="EMBL" id="CAH0521930.1"/>
    </source>
</evidence>
<keyword evidence="2" id="KW-0808">Transferase</keyword>
<dbReference type="SMART" id="SM00249">
    <property type="entry name" value="PHD"/>
    <property type="match status" value="2"/>
</dbReference>
<comment type="subcellular location">
    <subcellularLocation>
        <location evidence="1">Nucleus</location>
    </subcellularLocation>
</comment>
<feature type="region of interest" description="Disordered" evidence="12">
    <location>
        <begin position="3051"/>
        <end position="3074"/>
    </location>
</feature>
<dbReference type="PANTHER" id="PTHR47162:SF10">
    <property type="entry name" value="METHYL-CPG-BINDING DOMAIN-CONTAINING PROTEIN 9 ISOFORM X1"/>
    <property type="match status" value="1"/>
</dbReference>
<feature type="compositionally biased region" description="Polar residues" evidence="12">
    <location>
        <begin position="2631"/>
        <end position="2661"/>
    </location>
</feature>
<feature type="compositionally biased region" description="Polar residues" evidence="12">
    <location>
        <begin position="3355"/>
        <end position="3365"/>
    </location>
</feature>
<keyword evidence="8" id="KW-0539">Nucleus</keyword>
<dbReference type="InterPro" id="IPR013083">
    <property type="entry name" value="Znf_RING/FYVE/PHD"/>
</dbReference>
<dbReference type="InterPro" id="IPR036427">
    <property type="entry name" value="Bromodomain-like_sf"/>
</dbReference>
<feature type="compositionally biased region" description="Polar residues" evidence="12">
    <location>
        <begin position="2947"/>
        <end position="2959"/>
    </location>
</feature>
<dbReference type="SMART" id="SM00297">
    <property type="entry name" value="BROMO"/>
    <property type="match status" value="2"/>
</dbReference>
<evidence type="ECO:0000256" key="7">
    <source>
        <dbReference type="ARBA" id="ARBA00023125"/>
    </source>
</evidence>
<dbReference type="SUPFAM" id="SSF57903">
    <property type="entry name" value="FYVE/PHD zinc finger"/>
    <property type="match status" value="2"/>
</dbReference>
<dbReference type="InterPro" id="IPR003889">
    <property type="entry name" value="FYrich_C"/>
</dbReference>
<feature type="compositionally biased region" description="Basic and acidic residues" evidence="12">
    <location>
        <begin position="1"/>
        <end position="12"/>
    </location>
</feature>
<dbReference type="CDD" id="cd04369">
    <property type="entry name" value="Bromodomain"/>
    <property type="match status" value="1"/>
</dbReference>
<feature type="region of interest" description="Disordered" evidence="12">
    <location>
        <begin position="586"/>
        <end position="608"/>
    </location>
</feature>
<comment type="caution">
    <text evidence="16">The sequence shown here is derived from an EMBL/GenBank/DDBJ whole genome shotgun (WGS) entry which is preliminary data.</text>
</comment>
<evidence type="ECO:0000313" key="17">
    <source>
        <dbReference type="Proteomes" id="UP001158986"/>
    </source>
</evidence>
<evidence type="ECO:0000256" key="4">
    <source>
        <dbReference type="ARBA" id="ARBA00022771"/>
    </source>
</evidence>
<evidence type="ECO:0000256" key="10">
    <source>
        <dbReference type="PROSITE-ProRule" id="PRU00146"/>
    </source>
</evidence>
<evidence type="ECO:0000259" key="14">
    <source>
        <dbReference type="PROSITE" id="PS50016"/>
    </source>
</evidence>